<dbReference type="PANTHER" id="PTHR43615">
    <property type="entry name" value="PHOSPHOENOLPYRUVATE SYNTHASE-RELATED"/>
    <property type="match status" value="1"/>
</dbReference>
<reference evidence="3 4" key="1">
    <citation type="submission" date="2018-10" db="EMBL/GenBank/DDBJ databases">
        <title>Genome sequencing of Arthrobacter oryzae TNB02.</title>
        <authorList>
            <person name="Cho Y.-J."/>
            <person name="Cho A."/>
            <person name="Kim O.-S."/>
        </authorList>
    </citation>
    <scope>NUCLEOTIDE SEQUENCE [LARGE SCALE GENOMIC DNA]</scope>
    <source>
        <strain evidence="3 4">TNB02</strain>
    </source>
</reference>
<dbReference type="GO" id="GO:0005524">
    <property type="term" value="F:ATP binding"/>
    <property type="evidence" value="ECO:0007669"/>
    <property type="project" value="InterPro"/>
</dbReference>
<keyword evidence="3" id="KW-0418">Kinase</keyword>
<feature type="domain" description="PEP-utilising enzyme mobile" evidence="1">
    <location>
        <begin position="817"/>
        <end position="887"/>
    </location>
</feature>
<keyword evidence="3" id="KW-0670">Pyruvate</keyword>
<evidence type="ECO:0000313" key="3">
    <source>
        <dbReference type="EMBL" id="RNL49916.1"/>
    </source>
</evidence>
<dbReference type="SUPFAM" id="SSF56059">
    <property type="entry name" value="Glutathione synthetase ATP-binding domain-like"/>
    <property type="match status" value="1"/>
</dbReference>
<dbReference type="SUPFAM" id="SSF52009">
    <property type="entry name" value="Phosphohistidine domain"/>
    <property type="match status" value="1"/>
</dbReference>
<comment type="caution">
    <text evidence="3">The sequence shown here is derived from an EMBL/GenBank/DDBJ whole genome shotgun (WGS) entry which is preliminary data.</text>
</comment>
<dbReference type="Pfam" id="PF01326">
    <property type="entry name" value="PPDK_N"/>
    <property type="match status" value="1"/>
</dbReference>
<name>A0A3N0BMF4_9MICC</name>
<dbReference type="OrthoDB" id="9765468at2"/>
<dbReference type="InterPro" id="IPR002192">
    <property type="entry name" value="PPDK_AMP/ATP-bd"/>
</dbReference>
<organism evidence="3 4">
    <name type="scientific">Arthrobacter oryzae</name>
    <dbReference type="NCBI Taxonomy" id="409290"/>
    <lineage>
        <taxon>Bacteria</taxon>
        <taxon>Bacillati</taxon>
        <taxon>Actinomycetota</taxon>
        <taxon>Actinomycetes</taxon>
        <taxon>Micrococcales</taxon>
        <taxon>Micrococcaceae</taxon>
        <taxon>Arthrobacter</taxon>
    </lineage>
</organism>
<dbReference type="PANTHER" id="PTHR43615:SF1">
    <property type="entry name" value="PPDK_N DOMAIN-CONTAINING PROTEIN"/>
    <property type="match status" value="1"/>
</dbReference>
<dbReference type="Pfam" id="PF00391">
    <property type="entry name" value="PEP-utilizers"/>
    <property type="match status" value="1"/>
</dbReference>
<protein>
    <submittedName>
        <fullName evidence="3">Pyruvate kinase</fullName>
    </submittedName>
</protein>
<accession>A0A3N0BMF4</accession>
<keyword evidence="3" id="KW-0808">Transferase</keyword>
<evidence type="ECO:0000259" key="1">
    <source>
        <dbReference type="Pfam" id="PF00391"/>
    </source>
</evidence>
<proteinExistence type="predicted"/>
<dbReference type="AlphaFoldDB" id="A0A3N0BMF4"/>
<evidence type="ECO:0000259" key="2">
    <source>
        <dbReference type="Pfam" id="PF01326"/>
    </source>
</evidence>
<dbReference type="InterPro" id="IPR036637">
    <property type="entry name" value="Phosphohistidine_dom_sf"/>
</dbReference>
<keyword evidence="4" id="KW-1185">Reference proteome</keyword>
<dbReference type="Gene3D" id="3.30.470.20">
    <property type="entry name" value="ATP-grasp fold, B domain"/>
    <property type="match status" value="1"/>
</dbReference>
<dbReference type="InterPro" id="IPR008279">
    <property type="entry name" value="PEP-util_enz_mobile_dom"/>
</dbReference>
<dbReference type="Gene3D" id="3.50.30.10">
    <property type="entry name" value="Phosphohistidine domain"/>
    <property type="match status" value="1"/>
</dbReference>
<dbReference type="InterPro" id="IPR013815">
    <property type="entry name" value="ATP_grasp_subdomain_1"/>
</dbReference>
<evidence type="ECO:0000313" key="4">
    <source>
        <dbReference type="Proteomes" id="UP000273807"/>
    </source>
</evidence>
<dbReference type="InterPro" id="IPR051549">
    <property type="entry name" value="PEP_Utilizing_Enz"/>
</dbReference>
<dbReference type="Gene3D" id="3.30.1490.20">
    <property type="entry name" value="ATP-grasp fold, A domain"/>
    <property type="match status" value="1"/>
</dbReference>
<gene>
    <name evidence="3" type="ORF">D7003_17455</name>
</gene>
<dbReference type="GO" id="GO:0016301">
    <property type="term" value="F:kinase activity"/>
    <property type="evidence" value="ECO:0007669"/>
    <property type="project" value="UniProtKB-KW"/>
</dbReference>
<dbReference type="EMBL" id="RBED01000137">
    <property type="protein sequence ID" value="RNL49916.1"/>
    <property type="molecule type" value="Genomic_DNA"/>
</dbReference>
<dbReference type="Proteomes" id="UP000273807">
    <property type="component" value="Unassembled WGS sequence"/>
</dbReference>
<feature type="domain" description="Pyruvate phosphate dikinase AMP/ATP-binding" evidence="2">
    <location>
        <begin position="25"/>
        <end position="313"/>
    </location>
</feature>
<sequence length="907" mass="96402">MDSAGRRAQESLVVELSALGSAQVSLVGGKALNLGKLAAAGFPVPDGFCLTTVAYRMAAPAGLDGLAAQLDTLVPGGSSDGTTATDRPTPGELARQARELIVSAPIPAAVDAALRAAYAAMGPSTVVAVRSSATAEDLPFASFAGQQDSFLNIAGGDAVVQSVRRCWASLWTERAVMYRFANGISQRTVSLAVVVQEFVAAAQAGVLFTANPVTGVRTETVIDASAGPGHAVVSGSVNPEHFLVESASGRILQHTTPPPNGRGPRPGLADAQAMDLTATAGSVQRLFGAPQDVEWVIDAGGKVWLTQSRPITALYPLPVTGTDGGDSRPQDGSRVYLCGTLLQGLTRPITPLGIAVLKAITDRKGKWDYAYPGLRMYIDLAPIIRNKRGRRYLLRILPLADGRAAAVISALLADPRFAVRKHQPRRTRQGRTAPETSGAGTAASLALLPGFLWALIGAAVRPRAELERAHAYQERLEAELVLPEPATAVRRLEHVRGILDPAFDGVVLTTVPGPTAGYLMLALARRLLRGIADPRELETVLRGLPHNVTTEMDLELWKLAEAIGADSAARAVFLAQNPGTLAGRYLDGLLPQAAQSGLREFLARYGHRAVAEIDPGMPRWSEQPDHILGMITNYLRVQDPEQAPDRQFARAAEHADARVRSLVERSRGRSRLRARLVQLCLCRARQLSGLRELPKFYFVLVLAEVRRQLLTVGADLVRAGRINDADDIFFVDFDEARVGLRGADLHGLVAERRQVYRREMQRRRIPRILLSDGTDVEAVLLAAAPHADGALAGTPASAGTATGKVRVITDPVGARLEPGEILVVPSTDPGWTPLFLTAGALVMEMGGVISHGAVVAREYGIPAIVGVPDATTLLHTGETVVVDGAAGTVRLAGAERHAEPLVDLTPH</sequence>
<dbReference type="RefSeq" id="WP_123256687.1">
    <property type="nucleotide sequence ID" value="NZ_RBED01000137.1"/>
</dbReference>